<geneLocation type="plasmid" evidence="2 3">
    <name>pSCATT</name>
</geneLocation>
<feature type="region of interest" description="Disordered" evidence="1">
    <location>
        <begin position="1"/>
        <end position="29"/>
    </location>
</feature>
<evidence type="ECO:0000256" key="1">
    <source>
        <dbReference type="SAM" id="MobiDB-lite"/>
    </source>
</evidence>
<dbReference type="HOGENOM" id="CLU_589131_0_0_11"/>
<proteinExistence type="predicted"/>
<name>G8XHE0_STREN</name>
<dbReference type="Proteomes" id="UP000007842">
    <property type="component" value="Plasmid pSCATT"/>
</dbReference>
<keyword evidence="2" id="KW-0614">Plasmid</keyword>
<dbReference type="EMBL" id="CP003229">
    <property type="protein sequence ID" value="AEW98886.1"/>
    <property type="molecule type" value="Genomic_DNA"/>
</dbReference>
<feature type="compositionally biased region" description="Basic and acidic residues" evidence="1">
    <location>
        <begin position="412"/>
        <end position="422"/>
    </location>
</feature>
<evidence type="ECO:0000313" key="2">
    <source>
        <dbReference type="EMBL" id="AEW98886.1"/>
    </source>
</evidence>
<dbReference type="AlphaFoldDB" id="G8XHE0"/>
<protein>
    <submittedName>
        <fullName evidence="2">Uncharacterized protein</fullName>
    </submittedName>
</protein>
<feature type="compositionally biased region" description="Basic residues" evidence="1">
    <location>
        <begin position="444"/>
        <end position="454"/>
    </location>
</feature>
<reference evidence="3" key="1">
    <citation type="submission" date="2011-12" db="EMBL/GenBank/DDBJ databases">
        <title>Complete genome sequence of Streptomyces cattleya strain DSM 46488.</title>
        <authorList>
            <person name="Ou H.-Y."/>
            <person name="Li P."/>
            <person name="Zhao C."/>
            <person name="O'Hagan D."/>
            <person name="Deng Z."/>
        </authorList>
    </citation>
    <scope>NUCLEOTIDE SEQUENCE [LARGE SCALE GENOMIC DNA]</scope>
    <source>
        <strain evidence="3">ATCC 35852 / DSM 46488 / JCM 4925 / NBRC 14057 / NRRL 8057</strain>
        <plasmid evidence="3">Plasmid pSCATT</plasmid>
    </source>
</reference>
<accession>G8XHE0</accession>
<evidence type="ECO:0000313" key="3">
    <source>
        <dbReference type="Proteomes" id="UP000007842"/>
    </source>
</evidence>
<sequence length="464" mass="48346">MQRVVRVGGARMAWPGVGPAGHTQPGRRDGVRQFLTGPQPEAFGQVGQDEPAFSAGEQTRGEAVEEGVEHRAAGVVDALFDGGDRTSGQPGRVAHHECGAARRVERRSVHLDASGEAEAGDVLPCAGQGARRGVGGHHPFDAPAGQHGGEHPGAGAQVEGGARARAAGGRQRCAGDQVDVLAPDGCEDTVVGVEAGAERGHLHTLLAPPQRAEHAQQFGERHHVRSPGRAVRLRAGPADVGGPAQRQGVVAGEADQQHAQDAGAVAAGLAVPVERPRRVRIRFRRGRGAVDPPGQGVQQLTGVVVVAAPQQRGAVAGEPVGGRRLHAVVGEDDASRCRGAVLRVPGRVVRDAFLGPGDVFVPAVGGHRVLLGCVTCGGTERAATRSAWAARVVRRMRLPLPRRSAGGGVAENHAERHEEPFPRRFSLRAVRRAPGSHGAYPGGKPRRARQRATARAREAQASAR</sequence>
<feature type="region of interest" description="Disordered" evidence="1">
    <location>
        <begin position="403"/>
        <end position="464"/>
    </location>
</feature>
<gene>
    <name evidence="2" type="ordered locus">SCATT_p06930</name>
</gene>
<organism evidence="2 3">
    <name type="scientific">Streptantibioticus cattleyicolor (strain ATCC 35852 / DSM 46488 / JCM 4925 / NBRC 14057 / NRRL 8057)</name>
    <name type="common">Streptomyces cattleya</name>
    <dbReference type="NCBI Taxonomy" id="1003195"/>
    <lineage>
        <taxon>Bacteria</taxon>
        <taxon>Bacillati</taxon>
        <taxon>Actinomycetota</taxon>
        <taxon>Actinomycetes</taxon>
        <taxon>Kitasatosporales</taxon>
        <taxon>Streptomycetaceae</taxon>
        <taxon>Streptantibioticus</taxon>
    </lineage>
</organism>
<keyword evidence="3" id="KW-1185">Reference proteome</keyword>
<dbReference type="KEGG" id="scy:SCATT_p06930"/>